<proteinExistence type="predicted"/>
<organism evidence="1 2">
    <name type="scientific">Haematococcus lacustris</name>
    <name type="common">Green alga</name>
    <name type="synonym">Haematococcus pluvialis</name>
    <dbReference type="NCBI Taxonomy" id="44745"/>
    <lineage>
        <taxon>Eukaryota</taxon>
        <taxon>Viridiplantae</taxon>
        <taxon>Chlorophyta</taxon>
        <taxon>core chlorophytes</taxon>
        <taxon>Chlorophyceae</taxon>
        <taxon>CS clade</taxon>
        <taxon>Chlamydomonadales</taxon>
        <taxon>Haematococcaceae</taxon>
        <taxon>Haematococcus</taxon>
    </lineage>
</organism>
<sequence>MQWPSSSTTYYEMQAACPKEFFSGLSFYDIIESSRKRKPLRLRLHMWQGPARTLRHFCSLHKDTMTRWCESASCLLAVIQLSALMLQHHGSPGGRTQGSIGMLTLAGLTVAQEGGSCCWRMRLGSLAASGPWMGGVEGEAERLVTPIESECSPFMSPTRELRPVATSELHPAKTTRFCGYQESN</sequence>
<evidence type="ECO:0000313" key="1">
    <source>
        <dbReference type="EMBL" id="GFH32182.1"/>
    </source>
</evidence>
<reference evidence="1 2" key="1">
    <citation type="submission" date="2020-02" db="EMBL/GenBank/DDBJ databases">
        <title>Draft genome sequence of Haematococcus lacustris strain NIES-144.</title>
        <authorList>
            <person name="Morimoto D."/>
            <person name="Nakagawa S."/>
            <person name="Yoshida T."/>
            <person name="Sawayama S."/>
        </authorList>
    </citation>
    <scope>NUCLEOTIDE SEQUENCE [LARGE SCALE GENOMIC DNA]</scope>
    <source>
        <strain evidence="1 2">NIES-144</strain>
    </source>
</reference>
<dbReference type="EMBL" id="BLLF01006361">
    <property type="protein sequence ID" value="GFH32182.1"/>
    <property type="molecule type" value="Genomic_DNA"/>
</dbReference>
<evidence type="ECO:0000313" key="2">
    <source>
        <dbReference type="Proteomes" id="UP000485058"/>
    </source>
</evidence>
<protein>
    <submittedName>
        <fullName evidence="1">Uncharacterized protein</fullName>
    </submittedName>
</protein>
<dbReference type="Proteomes" id="UP000485058">
    <property type="component" value="Unassembled WGS sequence"/>
</dbReference>
<keyword evidence="2" id="KW-1185">Reference proteome</keyword>
<comment type="caution">
    <text evidence="1">The sequence shown here is derived from an EMBL/GenBank/DDBJ whole genome shotgun (WGS) entry which is preliminary data.</text>
</comment>
<dbReference type="AlphaFoldDB" id="A0A6A0AHQ0"/>
<accession>A0A6A0AHQ0</accession>
<gene>
    <name evidence="1" type="ORF">HaLaN_31361</name>
</gene>
<name>A0A6A0AHQ0_HAELA</name>